<dbReference type="PANTHER" id="PTHR19836:SF19">
    <property type="entry name" value="SMALL RIBOSOMAL SUBUNIT PROTEIN US14M"/>
    <property type="match status" value="1"/>
</dbReference>
<comment type="caution">
    <text evidence="6">The sequence shown here is derived from an EMBL/GenBank/DDBJ whole genome shotgun (WGS) entry which is preliminary data.</text>
</comment>
<evidence type="ECO:0000313" key="6">
    <source>
        <dbReference type="EMBL" id="ETO91312.1"/>
    </source>
</evidence>
<dbReference type="GO" id="GO:0006412">
    <property type="term" value="P:translation"/>
    <property type="evidence" value="ECO:0007669"/>
    <property type="project" value="InterPro"/>
</dbReference>
<organism evidence="6 7">
    <name type="scientific">Candidatus Xenolissoclinum pacificiensis L6</name>
    <dbReference type="NCBI Taxonomy" id="1401685"/>
    <lineage>
        <taxon>Bacteria</taxon>
        <taxon>Pseudomonadati</taxon>
        <taxon>Pseudomonadota</taxon>
        <taxon>Alphaproteobacteria</taxon>
        <taxon>Rickettsiales</taxon>
        <taxon>Anaplasmataceae</taxon>
        <taxon>Candidatus Xenolissoclinum</taxon>
    </lineage>
</organism>
<evidence type="ECO:0000256" key="1">
    <source>
        <dbReference type="ARBA" id="ARBA00003686"/>
    </source>
</evidence>
<evidence type="ECO:0000313" key="7">
    <source>
        <dbReference type="Proteomes" id="UP000018951"/>
    </source>
</evidence>
<comment type="subunit">
    <text evidence="5">Part of the 30S ribosomal subunit. Contacts proteins S3 and S10.</text>
</comment>
<accession>W2V0Y8</accession>
<keyword evidence="3" id="KW-0687">Ribonucleoprotein</keyword>
<name>W2V0Y8_9RICK</name>
<evidence type="ECO:0000256" key="2">
    <source>
        <dbReference type="ARBA" id="ARBA00022980"/>
    </source>
</evidence>
<dbReference type="EMBL" id="AXCJ01000005">
    <property type="protein sequence ID" value="ETO91312.1"/>
    <property type="molecule type" value="Genomic_DNA"/>
</dbReference>
<comment type="function">
    <text evidence="1">Binds 16S rRNA, required for the assembly of 30S particles and may also be responsible for determining the conformation of the 16S rRNA at the A site.</text>
</comment>
<keyword evidence="7" id="KW-1185">Reference proteome</keyword>
<dbReference type="GO" id="GO:0015935">
    <property type="term" value="C:small ribosomal subunit"/>
    <property type="evidence" value="ECO:0007669"/>
    <property type="project" value="TreeGrafter"/>
</dbReference>
<dbReference type="GO" id="GO:0005737">
    <property type="term" value="C:cytoplasm"/>
    <property type="evidence" value="ECO:0007669"/>
    <property type="project" value="UniProtKB-ARBA"/>
</dbReference>
<protein>
    <recommendedName>
        <fullName evidence="4">Small ribosomal subunit protein uS14</fullName>
    </recommendedName>
</protein>
<proteinExistence type="predicted"/>
<dbReference type="AlphaFoldDB" id="W2V0Y8"/>
<keyword evidence="2 6" id="KW-0689">Ribosomal protein</keyword>
<dbReference type="NCBIfam" id="NF006477">
    <property type="entry name" value="PRK08881.1"/>
    <property type="match status" value="1"/>
</dbReference>
<dbReference type="SUPFAM" id="SSF57716">
    <property type="entry name" value="Glucocorticoid receptor-like (DNA-binding domain)"/>
    <property type="match status" value="1"/>
</dbReference>
<evidence type="ECO:0000256" key="5">
    <source>
        <dbReference type="ARBA" id="ARBA00047110"/>
    </source>
</evidence>
<gene>
    <name evidence="6" type="primary">rpsN</name>
    <name evidence="6" type="ORF">P857_221</name>
</gene>
<dbReference type="GO" id="GO:0003735">
    <property type="term" value="F:structural constituent of ribosome"/>
    <property type="evidence" value="ECO:0007669"/>
    <property type="project" value="InterPro"/>
</dbReference>
<dbReference type="Gene3D" id="1.10.287.1480">
    <property type="match status" value="1"/>
</dbReference>
<dbReference type="STRING" id="1401685.P857_221"/>
<sequence>MARKSFIARNVKRINLSAVASKKRSRIRNMRNDKTISLANRMRIQLLLNKMPRDTSRVRVRNRCSVTFRARGYNRYTGVSRIVMRKLLHAGCLPGMKKASW</sequence>
<evidence type="ECO:0000256" key="3">
    <source>
        <dbReference type="ARBA" id="ARBA00023274"/>
    </source>
</evidence>
<dbReference type="InterPro" id="IPR001209">
    <property type="entry name" value="Ribosomal_uS14"/>
</dbReference>
<reference evidence="6 7" key="1">
    <citation type="journal article" date="2013" name="PLoS ONE">
        <title>Bacterial endosymbiosis in a chordate host: long-term co-evolution and conservation of secondary metabolism.</title>
        <authorList>
            <person name="Kwan J.C."/>
            <person name="Schmidt E.W."/>
        </authorList>
    </citation>
    <scope>NUCLEOTIDE SEQUENCE [LARGE SCALE GENOMIC DNA]</scope>
    <source>
        <strain evidence="7">L6</strain>
    </source>
</reference>
<dbReference type="Proteomes" id="UP000018951">
    <property type="component" value="Unassembled WGS sequence"/>
</dbReference>
<evidence type="ECO:0000256" key="4">
    <source>
        <dbReference type="ARBA" id="ARBA00035167"/>
    </source>
</evidence>
<dbReference type="PANTHER" id="PTHR19836">
    <property type="entry name" value="30S RIBOSOMAL PROTEIN S14"/>
    <property type="match status" value="1"/>
</dbReference>
<dbReference type="Pfam" id="PF00253">
    <property type="entry name" value="Ribosomal_S14"/>
    <property type="match status" value="1"/>
</dbReference>